<keyword evidence="3" id="KW-1185">Reference proteome</keyword>
<evidence type="ECO:0000313" key="2">
    <source>
        <dbReference type="EMBL" id="TBU61703.1"/>
    </source>
</evidence>
<evidence type="ECO:0000313" key="3">
    <source>
        <dbReference type="Proteomes" id="UP000292082"/>
    </source>
</evidence>
<feature type="chain" id="PRO_5020928522" description="Secreted protein" evidence="1">
    <location>
        <begin position="23"/>
        <end position="92"/>
    </location>
</feature>
<accession>A0A4Q9Q358</accession>
<sequence length="92" mass="10302">MASALGHCIHAMYYLLILSVHSIRIRKSSHPCCAIWTDLDPWKGSMSHLIQHISTGCALLLRMEGCVVRASLVACVILRHFTAEGPRNECYH</sequence>
<protein>
    <recommendedName>
        <fullName evidence="4">Secreted protein</fullName>
    </recommendedName>
</protein>
<reference evidence="2 3" key="1">
    <citation type="submission" date="2019-01" db="EMBL/GenBank/DDBJ databases">
        <title>Draft genome sequences of three monokaryotic isolates of the white-rot basidiomycete fungus Dichomitus squalens.</title>
        <authorList>
            <consortium name="DOE Joint Genome Institute"/>
            <person name="Lopez S.C."/>
            <person name="Andreopoulos B."/>
            <person name="Pangilinan J."/>
            <person name="Lipzen A."/>
            <person name="Riley R."/>
            <person name="Ahrendt S."/>
            <person name="Ng V."/>
            <person name="Barry K."/>
            <person name="Daum C."/>
            <person name="Grigoriev I.V."/>
            <person name="Hilden K.S."/>
            <person name="Makela M.R."/>
            <person name="de Vries R.P."/>
        </authorList>
    </citation>
    <scope>NUCLEOTIDE SEQUENCE [LARGE SCALE GENOMIC DNA]</scope>
    <source>
        <strain evidence="2 3">CBS 464.89</strain>
    </source>
</reference>
<evidence type="ECO:0000256" key="1">
    <source>
        <dbReference type="SAM" id="SignalP"/>
    </source>
</evidence>
<proteinExistence type="predicted"/>
<dbReference type="EMBL" id="ML145097">
    <property type="protein sequence ID" value="TBU61703.1"/>
    <property type="molecule type" value="Genomic_DNA"/>
</dbReference>
<feature type="signal peptide" evidence="1">
    <location>
        <begin position="1"/>
        <end position="22"/>
    </location>
</feature>
<keyword evidence="1" id="KW-0732">Signal</keyword>
<dbReference type="AlphaFoldDB" id="A0A4Q9Q358"/>
<gene>
    <name evidence="2" type="ORF">BD310DRAFT_920558</name>
</gene>
<organism evidence="2 3">
    <name type="scientific">Dichomitus squalens</name>
    <dbReference type="NCBI Taxonomy" id="114155"/>
    <lineage>
        <taxon>Eukaryota</taxon>
        <taxon>Fungi</taxon>
        <taxon>Dikarya</taxon>
        <taxon>Basidiomycota</taxon>
        <taxon>Agaricomycotina</taxon>
        <taxon>Agaricomycetes</taxon>
        <taxon>Polyporales</taxon>
        <taxon>Polyporaceae</taxon>
        <taxon>Dichomitus</taxon>
    </lineage>
</organism>
<evidence type="ECO:0008006" key="4">
    <source>
        <dbReference type="Google" id="ProtNLM"/>
    </source>
</evidence>
<name>A0A4Q9Q358_9APHY</name>
<dbReference type="Proteomes" id="UP000292082">
    <property type="component" value="Unassembled WGS sequence"/>
</dbReference>